<comment type="caution">
    <text evidence="1">The sequence shown here is derived from an EMBL/GenBank/DDBJ whole genome shotgun (WGS) entry which is preliminary data.</text>
</comment>
<reference evidence="1 2" key="1">
    <citation type="submission" date="2020-08" db="EMBL/GenBank/DDBJ databases">
        <title>Genomic Encyclopedia of Type Strains, Phase IV (KMG-IV): sequencing the most valuable type-strain genomes for metagenomic binning, comparative biology and taxonomic classification.</title>
        <authorList>
            <person name="Goeker M."/>
        </authorList>
    </citation>
    <scope>NUCLEOTIDE SEQUENCE [LARGE SCALE GENOMIC DNA]</scope>
    <source>
        <strain evidence="1 2">DSM 103725</strain>
    </source>
</reference>
<evidence type="ECO:0000313" key="1">
    <source>
        <dbReference type="EMBL" id="MBB6430047.1"/>
    </source>
</evidence>
<evidence type="ECO:0000313" key="2">
    <source>
        <dbReference type="Proteomes" id="UP000541810"/>
    </source>
</evidence>
<sequence length="267" mass="29369">MNLTMTGRLTDCVLLSYRTPAETVAGLIPEGLELVTRGPWAFWNIVACRVEGMRPAFPGAVDAPAALGVTYHHVAYRLLVQAMTDRADVRKGLYFVRSDADARVLGAVGNWTTDFKFHAAEMALAAEPDTYTLGVRTADGRADATLRLDGRPPRLEMGSCFPTLQDAQEFLKYQPYALAVTGREGRRRLRIAEVQRDEAAWAETPVSVDVAEFGLFEEFGQSEHVRFELATRVAAMDYTWKLGRTEGLLGQAVEQPADAEAEVAQSA</sequence>
<proteinExistence type="predicted"/>
<organism evidence="1 2">
    <name type="scientific">Algisphaera agarilytica</name>
    <dbReference type="NCBI Taxonomy" id="1385975"/>
    <lineage>
        <taxon>Bacteria</taxon>
        <taxon>Pseudomonadati</taxon>
        <taxon>Planctomycetota</taxon>
        <taxon>Phycisphaerae</taxon>
        <taxon>Phycisphaerales</taxon>
        <taxon>Phycisphaeraceae</taxon>
        <taxon>Algisphaera</taxon>
    </lineage>
</organism>
<dbReference type="EMBL" id="JACHGY010000001">
    <property type="protein sequence ID" value="MBB6430047.1"/>
    <property type="molecule type" value="Genomic_DNA"/>
</dbReference>
<name>A0A7X0H688_9BACT</name>
<evidence type="ECO:0008006" key="3">
    <source>
        <dbReference type="Google" id="ProtNLM"/>
    </source>
</evidence>
<protein>
    <recommendedName>
        <fullName evidence="3">Acetoacetate decarboxylase</fullName>
    </recommendedName>
</protein>
<keyword evidence="2" id="KW-1185">Reference proteome</keyword>
<gene>
    <name evidence="1" type="ORF">HNQ40_001853</name>
</gene>
<dbReference type="InterPro" id="IPR023375">
    <property type="entry name" value="ADC_dom_sf"/>
</dbReference>
<dbReference type="RefSeq" id="WP_184677587.1">
    <property type="nucleotide sequence ID" value="NZ_JACHGY010000001.1"/>
</dbReference>
<accession>A0A7X0H688</accession>
<dbReference type="Proteomes" id="UP000541810">
    <property type="component" value="Unassembled WGS sequence"/>
</dbReference>
<dbReference type="Pfam" id="PF09844">
    <property type="entry name" value="DUF2071"/>
    <property type="match status" value="1"/>
</dbReference>
<dbReference type="AlphaFoldDB" id="A0A7X0H688"/>
<dbReference type="InterPro" id="IPR018644">
    <property type="entry name" value="DUF2071"/>
</dbReference>
<dbReference type="SUPFAM" id="SSF160104">
    <property type="entry name" value="Acetoacetate decarboxylase-like"/>
    <property type="match status" value="1"/>
</dbReference>